<evidence type="ECO:0000256" key="14">
    <source>
        <dbReference type="SAM" id="MobiDB-lite"/>
    </source>
</evidence>
<feature type="domain" description="AMP-dependent synthetase/ligase" evidence="15">
    <location>
        <begin position="110"/>
        <end position="501"/>
    </location>
</feature>
<comment type="similarity">
    <text evidence="3">Belongs to the ATP-dependent AMP-binding enzyme family.</text>
</comment>
<dbReference type="GO" id="GO:0046872">
    <property type="term" value="F:metal ion binding"/>
    <property type="evidence" value="ECO:0007669"/>
    <property type="project" value="InterPro"/>
</dbReference>
<dbReference type="Pfam" id="PF00501">
    <property type="entry name" value="AMP-binding"/>
    <property type="match status" value="1"/>
</dbReference>
<organism evidence="19 20">
    <name type="scientific">Aspergillus leporis</name>
    <dbReference type="NCBI Taxonomy" id="41062"/>
    <lineage>
        <taxon>Eukaryota</taxon>
        <taxon>Fungi</taxon>
        <taxon>Dikarya</taxon>
        <taxon>Ascomycota</taxon>
        <taxon>Pezizomycotina</taxon>
        <taxon>Eurotiomycetes</taxon>
        <taxon>Eurotiomycetidae</taxon>
        <taxon>Eurotiales</taxon>
        <taxon>Aspergillaceae</taxon>
        <taxon>Aspergillus</taxon>
        <taxon>Aspergillus subgen. Circumdati</taxon>
    </lineage>
</organism>
<proteinExistence type="inferred from homology"/>
<keyword evidence="8" id="KW-0067">ATP-binding</keyword>
<evidence type="ECO:0000256" key="12">
    <source>
        <dbReference type="ARBA" id="ARBA00032315"/>
    </source>
</evidence>
<dbReference type="NCBIfam" id="TIGR01217">
    <property type="entry name" value="ac_ac_CoA_syn"/>
    <property type="match status" value="1"/>
</dbReference>
<feature type="domain" description="Peptidase M16 N-terminal" evidence="16">
    <location>
        <begin position="685"/>
        <end position="832"/>
    </location>
</feature>
<evidence type="ECO:0000256" key="4">
    <source>
        <dbReference type="ARBA" id="ARBA00007261"/>
    </source>
</evidence>
<evidence type="ECO:0000256" key="2">
    <source>
        <dbReference type="ARBA" id="ARBA00004305"/>
    </source>
</evidence>
<evidence type="ECO:0000259" key="16">
    <source>
        <dbReference type="Pfam" id="PF00675"/>
    </source>
</evidence>
<dbReference type="FunFam" id="3.30.830.10:FF:000023">
    <property type="entry name" value="Mitochondrial processing peptidase alpha subunit"/>
    <property type="match status" value="1"/>
</dbReference>
<dbReference type="Gene3D" id="3.30.300.30">
    <property type="match status" value="1"/>
</dbReference>
<dbReference type="PANTHER" id="PTHR42921">
    <property type="entry name" value="ACETOACETYL-COA SYNTHETASE"/>
    <property type="match status" value="1"/>
</dbReference>
<dbReference type="SUPFAM" id="SSF63411">
    <property type="entry name" value="LuxS/MPP-like metallohydrolase"/>
    <property type="match status" value="2"/>
</dbReference>
<dbReference type="Gene3D" id="3.40.50.12780">
    <property type="entry name" value="N-terminal domain of ligase-like"/>
    <property type="match status" value="1"/>
</dbReference>
<dbReference type="PANTHER" id="PTHR42921:SF1">
    <property type="entry name" value="ACETOACETYL-COA SYNTHETASE"/>
    <property type="match status" value="1"/>
</dbReference>
<comment type="subcellular location">
    <subcellularLocation>
        <location evidence="2">Mitochondrion matrix</location>
    </subcellularLocation>
</comment>
<dbReference type="GO" id="GO:0006508">
    <property type="term" value="P:proteolysis"/>
    <property type="evidence" value="ECO:0007669"/>
    <property type="project" value="InterPro"/>
</dbReference>
<feature type="domain" description="Peptidase M16 C-terminal" evidence="17">
    <location>
        <begin position="838"/>
        <end position="893"/>
    </location>
</feature>
<dbReference type="InterPro" id="IPR001431">
    <property type="entry name" value="Pept_M16_Zn_BS"/>
</dbReference>
<evidence type="ECO:0000256" key="5">
    <source>
        <dbReference type="ARBA" id="ARBA00016741"/>
    </source>
</evidence>
<comment type="function">
    <text evidence="1">Substrate recognition and binding subunit of the essential mitochondrial processing protease (MPP), which cleaves the mitochondrial sequence off newly imported precursors proteins.</text>
</comment>
<dbReference type="InterPro" id="IPR042099">
    <property type="entry name" value="ANL_N_sf"/>
</dbReference>
<dbReference type="SUPFAM" id="SSF56801">
    <property type="entry name" value="Acetyl-CoA synthetase-like"/>
    <property type="match status" value="1"/>
</dbReference>
<gene>
    <name evidence="19" type="ORF">BDV29DRAFT_196423</name>
</gene>
<evidence type="ECO:0000256" key="8">
    <source>
        <dbReference type="ARBA" id="ARBA00022840"/>
    </source>
</evidence>
<keyword evidence="6" id="KW-0436">Ligase</keyword>
<dbReference type="InterPro" id="IPR007863">
    <property type="entry name" value="Peptidase_M16_C"/>
</dbReference>
<evidence type="ECO:0000256" key="6">
    <source>
        <dbReference type="ARBA" id="ARBA00022598"/>
    </source>
</evidence>
<evidence type="ECO:0000256" key="11">
    <source>
        <dbReference type="ARBA" id="ARBA00030006"/>
    </source>
</evidence>
<dbReference type="Pfam" id="PF05193">
    <property type="entry name" value="Peptidase_M16_C"/>
    <property type="match status" value="2"/>
</dbReference>
<feature type="region of interest" description="Disordered" evidence="14">
    <location>
        <begin position="904"/>
        <end position="936"/>
    </location>
</feature>
<dbReference type="EMBL" id="ML732484">
    <property type="protein sequence ID" value="KAB8067466.1"/>
    <property type="molecule type" value="Genomic_DNA"/>
</dbReference>
<evidence type="ECO:0000256" key="13">
    <source>
        <dbReference type="ARBA" id="ARBA00083075"/>
    </source>
</evidence>
<dbReference type="GO" id="GO:0006629">
    <property type="term" value="P:lipid metabolic process"/>
    <property type="evidence" value="ECO:0007669"/>
    <property type="project" value="InterPro"/>
</dbReference>
<dbReference type="GO" id="GO:0004222">
    <property type="term" value="F:metalloendopeptidase activity"/>
    <property type="evidence" value="ECO:0007669"/>
    <property type="project" value="InterPro"/>
</dbReference>
<evidence type="ECO:0000256" key="10">
    <source>
        <dbReference type="ARBA" id="ARBA00023128"/>
    </source>
</evidence>
<dbReference type="InterPro" id="IPR005914">
    <property type="entry name" value="Acac_CoA_synth"/>
</dbReference>
<feature type="domain" description="Peptidase M16 C-terminal" evidence="17">
    <location>
        <begin position="997"/>
        <end position="1117"/>
    </location>
</feature>
<dbReference type="AlphaFoldDB" id="A0A5N5WGM6"/>
<keyword evidence="9" id="KW-0809">Transit peptide</keyword>
<dbReference type="InterPro" id="IPR011249">
    <property type="entry name" value="Metalloenz_LuxS/M16"/>
</dbReference>
<keyword evidence="20" id="KW-1185">Reference proteome</keyword>
<keyword evidence="7" id="KW-0547">Nucleotide-binding</keyword>
<dbReference type="Pfam" id="PF16177">
    <property type="entry name" value="ACAS_N"/>
    <property type="match status" value="1"/>
</dbReference>
<dbReference type="InterPro" id="IPR011765">
    <property type="entry name" value="Pept_M16_N"/>
</dbReference>
<dbReference type="GO" id="GO:0005524">
    <property type="term" value="F:ATP binding"/>
    <property type="evidence" value="ECO:0007669"/>
    <property type="project" value="UniProtKB-KW"/>
</dbReference>
<protein>
    <recommendedName>
        <fullName evidence="5">Mitochondrial-processing peptidase subunit alpha</fullName>
    </recommendedName>
    <alternativeName>
        <fullName evidence="11">Alpha-MPP</fullName>
    </alternativeName>
    <alternativeName>
        <fullName evidence="12">Inactive zinc metalloprotease alpha</fullName>
    </alternativeName>
    <alternativeName>
        <fullName evidence="13">Matrix processing peptidase</fullName>
    </alternativeName>
</protein>
<feature type="domain" description="Acetyl-coenzyme A synthetase N-terminal" evidence="18">
    <location>
        <begin position="42"/>
        <end position="99"/>
    </location>
</feature>
<evidence type="ECO:0000256" key="7">
    <source>
        <dbReference type="ARBA" id="ARBA00022741"/>
    </source>
</evidence>
<dbReference type="Pfam" id="PF00675">
    <property type="entry name" value="Peptidase_M16"/>
    <property type="match status" value="1"/>
</dbReference>
<dbReference type="GO" id="GO:0005759">
    <property type="term" value="C:mitochondrial matrix"/>
    <property type="evidence" value="ECO:0007669"/>
    <property type="project" value="UniProtKB-SubCell"/>
</dbReference>
<name>A0A5N5WGM6_9EURO</name>
<accession>A0A5N5WGM6</accession>
<evidence type="ECO:0000256" key="9">
    <source>
        <dbReference type="ARBA" id="ARBA00022946"/>
    </source>
</evidence>
<dbReference type="GO" id="GO:0030729">
    <property type="term" value="F:acetoacetate-CoA ligase activity"/>
    <property type="evidence" value="ECO:0007669"/>
    <property type="project" value="InterPro"/>
</dbReference>
<evidence type="ECO:0000313" key="20">
    <source>
        <dbReference type="Proteomes" id="UP000326565"/>
    </source>
</evidence>
<dbReference type="PROSITE" id="PS00143">
    <property type="entry name" value="INSULINASE"/>
    <property type="match status" value="1"/>
</dbReference>
<dbReference type="PROSITE" id="PS00455">
    <property type="entry name" value="AMP_BINDING"/>
    <property type="match status" value="1"/>
</dbReference>
<feature type="compositionally biased region" description="Low complexity" evidence="14">
    <location>
        <begin position="912"/>
        <end position="934"/>
    </location>
</feature>
<evidence type="ECO:0000313" key="19">
    <source>
        <dbReference type="EMBL" id="KAB8067466.1"/>
    </source>
</evidence>
<dbReference type="OrthoDB" id="10253869at2759"/>
<dbReference type="NCBIfam" id="NF002937">
    <property type="entry name" value="PRK03584.1"/>
    <property type="match status" value="1"/>
</dbReference>
<evidence type="ECO:0000259" key="15">
    <source>
        <dbReference type="Pfam" id="PF00501"/>
    </source>
</evidence>
<reference evidence="19 20" key="1">
    <citation type="submission" date="2019-04" db="EMBL/GenBank/DDBJ databases">
        <title>Friends and foes A comparative genomics study of 23 Aspergillus species from section Flavi.</title>
        <authorList>
            <consortium name="DOE Joint Genome Institute"/>
            <person name="Kjaerbolling I."/>
            <person name="Vesth T."/>
            <person name="Frisvad J.C."/>
            <person name="Nybo J.L."/>
            <person name="Theobald S."/>
            <person name="Kildgaard S."/>
            <person name="Isbrandt T."/>
            <person name="Kuo A."/>
            <person name="Sato A."/>
            <person name="Lyhne E.K."/>
            <person name="Kogle M.E."/>
            <person name="Wiebenga A."/>
            <person name="Kun R.S."/>
            <person name="Lubbers R.J."/>
            <person name="Makela M.R."/>
            <person name="Barry K."/>
            <person name="Chovatia M."/>
            <person name="Clum A."/>
            <person name="Daum C."/>
            <person name="Haridas S."/>
            <person name="He G."/>
            <person name="LaButti K."/>
            <person name="Lipzen A."/>
            <person name="Mondo S."/>
            <person name="Riley R."/>
            <person name="Salamov A."/>
            <person name="Simmons B.A."/>
            <person name="Magnuson J.K."/>
            <person name="Henrissat B."/>
            <person name="Mortensen U.H."/>
            <person name="Larsen T.O."/>
            <person name="Devries R.P."/>
            <person name="Grigoriev I.V."/>
            <person name="Machida M."/>
            <person name="Baker S.E."/>
            <person name="Andersen M.R."/>
        </authorList>
    </citation>
    <scope>NUCLEOTIDE SEQUENCE [LARGE SCALE GENOMIC DNA]</scope>
    <source>
        <strain evidence="19 20">CBS 151.66</strain>
    </source>
</reference>
<dbReference type="InterPro" id="IPR020845">
    <property type="entry name" value="AMP-binding_CS"/>
</dbReference>
<sequence length="1219" mass="133958">MSSNGCSAGSQELWRHSSPQDTQIHAFMKKLTKEYGLSLNNYNDLWNWSVSETAKFWEQLWHYTAIKAHRPYDRVLESDKILFPRPNFFEGSRLNFAENLLYPASAPDENAVAIIAATEAEREHISWKELRDRVRQCANSLREAGLQSGDRVAGFLGNHANTVVAMLATTSIGAFWTGVSPDTGVHAVLERLKQIEPKILFADNASLYNGKVHGADPKIRQIVSGLPQLELLVIFETIKSHEIKLEELSPVKGKVVSYGSFLSLASNPSATLEFASLEPGHPVYILYSSGTTGAPKPIVHGSLGTLLQHKKEHVLHCDIRPGDRVFYFTTVTWMMWHWLVSGLASGATIVLYEGSPFRPFDTEGGNGEMAMPRLIDELKITHFGTSAKYLSILEQASLNPRKHPHRPVTLQTLKAIFSTGSPLAPSTFEYVYSSIHPDIMLGSITGGTDILSLFCGSCPILPVYKGEIQCRCLAMAVSVYDYAGNDVSDSGEPGDLVCTKPFPAQPVMFWPPGPIGAEKYRKSYFDVFGPSIWHHGDFVRLNPQTGGVVMLGRSDGVLKPAGVRFGSAEIYNILLKHFAEEVEDSLCIGRRRDGIDADETVVLFVKLTSQGEVMPDDLAARIQATIRKELSPRHMRRSVLRAVESARPLTRVPRSVSRSFATVNESGAKDPVELDQITTLPNGIRVASESLPGPFAGVGVYVDAGSRYEDESLRGVSHIMDRLAFKSTKSRSSDEMLETLESLGGNIQCASSRESLMYQSASFNSAVPTTLGLLAETIRDPLITEEEVLQQLATAEYEIGEIWAKPELILPELVHMAAYKDNTLGNPLLCPQERLGEINKAVVEKYREVLFNPDRMVVAFAGVPHDVAVKLTEQYFGDMQAHKSNKGPVLSGTGIDTTLSNSKSAIEEGQVPTIPQFTPSSTTSTTPTPPKSESGLLSKLPFLKNLSGSGSQNSSVSPLDPSLVEPSTFNLTRPAHYTGGFLSLPPIPPPANPMLPRLSHIHLAFEALPISNPDIYALATLQTLLGGGGSFSAGGPGKGMYSRLYTNVLNQHGWVESCIAFNHSYTDSGIFGISASCSPTRTTEMLEVMCRELQALTLDNGYTALQAQEVNRAKNQLRSSLLMNLESRMVELEDLGRQVQVHGRKVGVKEMCDQIERLTVEDLRRVARQVFGGHVQNKGQGTGKPTVVLQEGELEGYKLRAFPWEEIQERIARWKLGRR</sequence>
<evidence type="ECO:0000259" key="18">
    <source>
        <dbReference type="Pfam" id="PF16177"/>
    </source>
</evidence>
<evidence type="ECO:0000259" key="17">
    <source>
        <dbReference type="Pfam" id="PF05193"/>
    </source>
</evidence>
<dbReference type="Gene3D" id="3.30.830.10">
    <property type="entry name" value="Metalloenzyme, LuxS/M16 peptidase-like"/>
    <property type="match status" value="2"/>
</dbReference>
<dbReference type="InterPro" id="IPR045851">
    <property type="entry name" value="AMP-bd_C_sf"/>
</dbReference>
<dbReference type="Proteomes" id="UP000326565">
    <property type="component" value="Unassembled WGS sequence"/>
</dbReference>
<keyword evidence="10" id="KW-0496">Mitochondrion</keyword>
<dbReference type="InterPro" id="IPR032387">
    <property type="entry name" value="ACAS_N"/>
</dbReference>
<dbReference type="InterPro" id="IPR000873">
    <property type="entry name" value="AMP-dep_synth/lig_dom"/>
</dbReference>
<dbReference type="FunFam" id="3.30.830.10:FF:000032">
    <property type="entry name" value="Mitochondrial processing peptidase, alpha subunit"/>
    <property type="match status" value="1"/>
</dbReference>
<comment type="similarity">
    <text evidence="4">Belongs to the peptidase M16 family.</text>
</comment>
<evidence type="ECO:0000256" key="1">
    <source>
        <dbReference type="ARBA" id="ARBA00002123"/>
    </source>
</evidence>
<evidence type="ECO:0000256" key="3">
    <source>
        <dbReference type="ARBA" id="ARBA00006432"/>
    </source>
</evidence>